<dbReference type="PANTHER" id="PTHR11761">
    <property type="entry name" value="50S/60S RIBOSOMAL PROTEIN L14/L23"/>
    <property type="match status" value="1"/>
</dbReference>
<gene>
    <name evidence="7" type="ORF">BJ684DRAFT_21588</name>
</gene>
<evidence type="ECO:0000256" key="2">
    <source>
        <dbReference type="ARBA" id="ARBA00022980"/>
    </source>
</evidence>
<dbReference type="SMART" id="SM01374">
    <property type="entry name" value="Ribosomal_L14"/>
    <property type="match status" value="1"/>
</dbReference>
<evidence type="ECO:0000256" key="1">
    <source>
        <dbReference type="ARBA" id="ARBA00010745"/>
    </source>
</evidence>
<dbReference type="InterPro" id="IPR000218">
    <property type="entry name" value="Ribosomal_uL14"/>
</dbReference>
<keyword evidence="8" id="KW-1185">Reference proteome</keyword>
<keyword evidence="3 6" id="KW-0687">Ribonucleoprotein</keyword>
<evidence type="ECO:0000256" key="5">
    <source>
        <dbReference type="ARBA" id="ARBA00040118"/>
    </source>
</evidence>
<dbReference type="SUPFAM" id="SSF50193">
    <property type="entry name" value="Ribosomal protein L14"/>
    <property type="match status" value="1"/>
</dbReference>
<evidence type="ECO:0000256" key="6">
    <source>
        <dbReference type="RuleBase" id="RU003949"/>
    </source>
</evidence>
<comment type="similarity">
    <text evidence="1 6">Belongs to the universal ribosomal protein uL14 family.</text>
</comment>
<dbReference type="Gene3D" id="2.40.150.20">
    <property type="entry name" value="Ribosomal protein L14"/>
    <property type="match status" value="1"/>
</dbReference>
<comment type="function">
    <text evidence="4">Component of the mitochondrial ribosome (mitoribosome), a dedicated translation machinery responsible for the synthesis of mitochondrial genome-encoded proteins, including at least some of the essential transmembrane subunits of the mitochondrial respiratory chain. The mitoribosomes are attached to the mitochondrial inner membrane and translation products are cotranslationally integrated into the membrane.</text>
</comment>
<name>A0A4P9XZJ0_9FUNG</name>
<evidence type="ECO:0000256" key="3">
    <source>
        <dbReference type="ARBA" id="ARBA00023274"/>
    </source>
</evidence>
<dbReference type="GO" id="GO:0006412">
    <property type="term" value="P:translation"/>
    <property type="evidence" value="ECO:0007669"/>
    <property type="project" value="InterPro"/>
</dbReference>
<dbReference type="GO" id="GO:0070180">
    <property type="term" value="F:large ribosomal subunit rRNA binding"/>
    <property type="evidence" value="ECO:0007669"/>
    <property type="project" value="TreeGrafter"/>
</dbReference>
<evidence type="ECO:0000313" key="7">
    <source>
        <dbReference type="EMBL" id="RKP11837.1"/>
    </source>
</evidence>
<dbReference type="GO" id="GO:0005762">
    <property type="term" value="C:mitochondrial large ribosomal subunit"/>
    <property type="evidence" value="ECO:0007669"/>
    <property type="project" value="TreeGrafter"/>
</dbReference>
<dbReference type="FunFam" id="2.40.150.20:FF:000005">
    <property type="entry name" value="50S ribosomal protein L14"/>
    <property type="match status" value="1"/>
</dbReference>
<dbReference type="EMBL" id="KZ988624">
    <property type="protein sequence ID" value="RKP11837.1"/>
    <property type="molecule type" value="Genomic_DNA"/>
</dbReference>
<dbReference type="PANTHER" id="PTHR11761:SF3">
    <property type="entry name" value="LARGE RIBOSOMAL SUBUNIT PROTEIN UL14M"/>
    <property type="match status" value="1"/>
</dbReference>
<dbReference type="InterPro" id="IPR005745">
    <property type="entry name" value="Ribosomal_uL14_bac-type"/>
</dbReference>
<sequence>MIQLKSTLNVIDNSGALIVECIKVLRNAKSAGVGDEIVVAVKKAQPQSLQMTKSAAGSAGGAKLKKGDVRHAVIVRTRKEVGRPDGRYIRFDDNACVMLNSKKELMGSRILSLVSAELRDRKWGKIVALAPRIL</sequence>
<dbReference type="Proteomes" id="UP000267251">
    <property type="component" value="Unassembled WGS sequence"/>
</dbReference>
<dbReference type="HAMAP" id="MF_01367">
    <property type="entry name" value="Ribosomal_uL14"/>
    <property type="match status" value="1"/>
</dbReference>
<dbReference type="AlphaFoldDB" id="A0A4P9XZJ0"/>
<dbReference type="InterPro" id="IPR036853">
    <property type="entry name" value="Ribosomal_uL14_sf"/>
</dbReference>
<proteinExistence type="inferred from homology"/>
<dbReference type="Pfam" id="PF00238">
    <property type="entry name" value="Ribosomal_L14"/>
    <property type="match status" value="1"/>
</dbReference>
<keyword evidence="2 6" id="KW-0689">Ribosomal protein</keyword>
<dbReference type="GO" id="GO:0003735">
    <property type="term" value="F:structural constituent of ribosome"/>
    <property type="evidence" value="ECO:0007669"/>
    <property type="project" value="InterPro"/>
</dbReference>
<evidence type="ECO:0000313" key="8">
    <source>
        <dbReference type="Proteomes" id="UP000267251"/>
    </source>
</evidence>
<reference evidence="8" key="1">
    <citation type="journal article" date="2018" name="Nat. Microbiol.">
        <title>Leveraging single-cell genomics to expand the fungal tree of life.</title>
        <authorList>
            <person name="Ahrendt S.R."/>
            <person name="Quandt C.A."/>
            <person name="Ciobanu D."/>
            <person name="Clum A."/>
            <person name="Salamov A."/>
            <person name="Andreopoulos B."/>
            <person name="Cheng J.F."/>
            <person name="Woyke T."/>
            <person name="Pelin A."/>
            <person name="Henrissat B."/>
            <person name="Reynolds N.K."/>
            <person name="Benny G.L."/>
            <person name="Smith M.E."/>
            <person name="James T.Y."/>
            <person name="Grigoriev I.V."/>
        </authorList>
    </citation>
    <scope>NUCLEOTIDE SEQUENCE [LARGE SCALE GENOMIC DNA]</scope>
</reference>
<accession>A0A4P9XZJ0</accession>
<dbReference type="CDD" id="cd00337">
    <property type="entry name" value="Ribosomal_uL14"/>
    <property type="match status" value="1"/>
</dbReference>
<dbReference type="OrthoDB" id="274765at2759"/>
<evidence type="ECO:0000256" key="4">
    <source>
        <dbReference type="ARBA" id="ARBA00037226"/>
    </source>
</evidence>
<protein>
    <recommendedName>
        <fullName evidence="5">Large ribosomal subunit protein uL14m</fullName>
    </recommendedName>
</protein>
<dbReference type="NCBIfam" id="TIGR01067">
    <property type="entry name" value="rplN_bact"/>
    <property type="match status" value="1"/>
</dbReference>
<organism evidence="7 8">
    <name type="scientific">Piptocephalis cylindrospora</name>
    <dbReference type="NCBI Taxonomy" id="1907219"/>
    <lineage>
        <taxon>Eukaryota</taxon>
        <taxon>Fungi</taxon>
        <taxon>Fungi incertae sedis</taxon>
        <taxon>Zoopagomycota</taxon>
        <taxon>Zoopagomycotina</taxon>
        <taxon>Zoopagomycetes</taxon>
        <taxon>Zoopagales</taxon>
        <taxon>Piptocephalidaceae</taxon>
        <taxon>Piptocephalis</taxon>
    </lineage>
</organism>